<dbReference type="GO" id="GO:0005886">
    <property type="term" value="C:plasma membrane"/>
    <property type="evidence" value="ECO:0007669"/>
    <property type="project" value="UniProtKB-SubCell"/>
</dbReference>
<dbReference type="SUPFAM" id="SSF55874">
    <property type="entry name" value="ATPase domain of HSP90 chaperone/DNA topoisomerase II/histidine kinase"/>
    <property type="match status" value="1"/>
</dbReference>
<keyword evidence="7" id="KW-0902">Two-component regulatory system</keyword>
<comment type="caution">
    <text evidence="12">The sequence shown here is derived from an EMBL/GenBank/DDBJ whole genome shotgun (WGS) entry which is preliminary data.</text>
</comment>
<dbReference type="CDD" id="cd00130">
    <property type="entry name" value="PAS"/>
    <property type="match status" value="3"/>
</dbReference>
<evidence type="ECO:0000256" key="7">
    <source>
        <dbReference type="ARBA" id="ARBA00023012"/>
    </source>
</evidence>
<dbReference type="GO" id="GO:0006355">
    <property type="term" value="P:regulation of DNA-templated transcription"/>
    <property type="evidence" value="ECO:0007669"/>
    <property type="project" value="InterPro"/>
</dbReference>
<keyword evidence="6" id="KW-0418">Kinase</keyword>
<accession>A0A327ZBA5</accession>
<dbReference type="InterPro" id="IPR029016">
    <property type="entry name" value="GAF-like_dom_sf"/>
</dbReference>
<evidence type="ECO:0000313" key="12">
    <source>
        <dbReference type="EMBL" id="RAK36809.1"/>
    </source>
</evidence>
<proteinExistence type="predicted"/>
<feature type="coiled-coil region" evidence="8">
    <location>
        <begin position="547"/>
        <end position="574"/>
    </location>
</feature>
<feature type="domain" description="PAS" evidence="10">
    <location>
        <begin position="173"/>
        <end position="226"/>
    </location>
</feature>
<dbReference type="SMART" id="SM00091">
    <property type="entry name" value="PAS"/>
    <property type="match status" value="3"/>
</dbReference>
<evidence type="ECO:0000259" key="11">
    <source>
        <dbReference type="PROSITE" id="PS50113"/>
    </source>
</evidence>
<dbReference type="InterPro" id="IPR013655">
    <property type="entry name" value="PAS_fold_3"/>
</dbReference>
<dbReference type="Pfam" id="PF00512">
    <property type="entry name" value="HisKA"/>
    <property type="match status" value="1"/>
</dbReference>
<feature type="domain" description="PAC" evidence="11">
    <location>
        <begin position="370"/>
        <end position="422"/>
    </location>
</feature>
<dbReference type="SUPFAM" id="SSF47384">
    <property type="entry name" value="Homodimeric domain of signal transducing histidine kinase"/>
    <property type="match status" value="1"/>
</dbReference>
<keyword evidence="8" id="KW-0175">Coiled coil</keyword>
<dbReference type="InterPro" id="IPR003018">
    <property type="entry name" value="GAF"/>
</dbReference>
<comment type="subcellular location">
    <subcellularLocation>
        <location evidence="2">Cell membrane</location>
    </subcellularLocation>
</comment>
<feature type="domain" description="PAC" evidence="11">
    <location>
        <begin position="497"/>
        <end position="549"/>
    </location>
</feature>
<dbReference type="Proteomes" id="UP000249341">
    <property type="component" value="Unassembled WGS sequence"/>
</dbReference>
<dbReference type="InterPro" id="IPR004358">
    <property type="entry name" value="Sig_transdc_His_kin-like_C"/>
</dbReference>
<dbReference type="Gene3D" id="3.30.450.20">
    <property type="entry name" value="PAS domain"/>
    <property type="match status" value="3"/>
</dbReference>
<feature type="domain" description="PAS" evidence="10">
    <location>
        <begin position="423"/>
        <end position="481"/>
    </location>
</feature>
<dbReference type="InterPro" id="IPR003594">
    <property type="entry name" value="HATPase_dom"/>
</dbReference>
<dbReference type="PROSITE" id="PS50109">
    <property type="entry name" value="HIS_KIN"/>
    <property type="match status" value="1"/>
</dbReference>
<protein>
    <recommendedName>
        <fullName evidence="3">histidine kinase</fullName>
        <ecNumber evidence="3">2.7.13.3</ecNumber>
    </recommendedName>
</protein>
<dbReference type="InterPro" id="IPR001610">
    <property type="entry name" value="PAC"/>
</dbReference>
<evidence type="ECO:0000256" key="5">
    <source>
        <dbReference type="ARBA" id="ARBA00022679"/>
    </source>
</evidence>
<evidence type="ECO:0000256" key="3">
    <source>
        <dbReference type="ARBA" id="ARBA00012438"/>
    </source>
</evidence>
<dbReference type="Pfam" id="PF02518">
    <property type="entry name" value="HATPase_c"/>
    <property type="match status" value="1"/>
</dbReference>
<comment type="catalytic activity">
    <reaction evidence="1">
        <text>ATP + protein L-histidine = ADP + protein N-phospho-L-histidine.</text>
        <dbReference type="EC" id="2.7.13.3"/>
    </reaction>
</comment>
<evidence type="ECO:0000256" key="2">
    <source>
        <dbReference type="ARBA" id="ARBA00004236"/>
    </source>
</evidence>
<feature type="domain" description="Histidine kinase" evidence="9">
    <location>
        <begin position="581"/>
        <end position="783"/>
    </location>
</feature>
<dbReference type="PROSITE" id="PS50112">
    <property type="entry name" value="PAS"/>
    <property type="match status" value="3"/>
</dbReference>
<evidence type="ECO:0000256" key="8">
    <source>
        <dbReference type="SAM" id="Coils"/>
    </source>
</evidence>
<keyword evidence="4" id="KW-0597">Phosphoprotein</keyword>
<dbReference type="InterPro" id="IPR000014">
    <property type="entry name" value="PAS"/>
</dbReference>
<dbReference type="Pfam" id="PF08447">
    <property type="entry name" value="PAS_3"/>
    <property type="match status" value="1"/>
</dbReference>
<dbReference type="SMART" id="SM00086">
    <property type="entry name" value="PAC"/>
    <property type="match status" value="3"/>
</dbReference>
<dbReference type="SUPFAM" id="SSF55785">
    <property type="entry name" value="PYP-like sensor domain (PAS domain)"/>
    <property type="match status" value="3"/>
</dbReference>
<dbReference type="Gene3D" id="3.30.565.10">
    <property type="entry name" value="Histidine kinase-like ATPase, C-terminal domain"/>
    <property type="match status" value="1"/>
</dbReference>
<dbReference type="InterPro" id="IPR005467">
    <property type="entry name" value="His_kinase_dom"/>
</dbReference>
<evidence type="ECO:0000259" key="10">
    <source>
        <dbReference type="PROSITE" id="PS50112"/>
    </source>
</evidence>
<dbReference type="InterPro" id="IPR013767">
    <property type="entry name" value="PAS_fold"/>
</dbReference>
<evidence type="ECO:0000256" key="6">
    <source>
        <dbReference type="ARBA" id="ARBA00022777"/>
    </source>
</evidence>
<evidence type="ECO:0000313" key="13">
    <source>
        <dbReference type="Proteomes" id="UP000249341"/>
    </source>
</evidence>
<dbReference type="InterPro" id="IPR036097">
    <property type="entry name" value="HisK_dim/P_sf"/>
</dbReference>
<dbReference type="AlphaFoldDB" id="A0A327ZBA5"/>
<dbReference type="InterPro" id="IPR000700">
    <property type="entry name" value="PAS-assoc_C"/>
</dbReference>
<dbReference type="OrthoDB" id="3272969at2"/>
<dbReference type="PRINTS" id="PR00344">
    <property type="entry name" value="BCTRLSENSOR"/>
</dbReference>
<dbReference type="CDD" id="cd00075">
    <property type="entry name" value="HATPase"/>
    <property type="match status" value="1"/>
</dbReference>
<dbReference type="GO" id="GO:0000155">
    <property type="term" value="F:phosphorelay sensor kinase activity"/>
    <property type="evidence" value="ECO:0007669"/>
    <property type="project" value="InterPro"/>
</dbReference>
<name>A0A327ZBA5_9ACTN</name>
<reference evidence="12 13" key="1">
    <citation type="submission" date="2018-06" db="EMBL/GenBank/DDBJ databases">
        <title>Genomic Encyclopedia of Type Strains, Phase III (KMG-III): the genomes of soil and plant-associated and newly described type strains.</title>
        <authorList>
            <person name="Whitman W."/>
        </authorList>
    </citation>
    <scope>NUCLEOTIDE SEQUENCE [LARGE SCALE GENOMIC DNA]</scope>
    <source>
        <strain evidence="12 13">CGMCC 4.7090</strain>
    </source>
</reference>
<dbReference type="InterPro" id="IPR052162">
    <property type="entry name" value="Sensor_kinase/Photoreceptor"/>
</dbReference>
<keyword evidence="5" id="KW-0808">Transferase</keyword>
<dbReference type="PROSITE" id="PS50113">
    <property type="entry name" value="PAC"/>
    <property type="match status" value="2"/>
</dbReference>
<dbReference type="SMART" id="SM00387">
    <property type="entry name" value="HATPase_c"/>
    <property type="match status" value="1"/>
</dbReference>
<gene>
    <name evidence="12" type="ORF">B0I29_10771</name>
</gene>
<dbReference type="Pfam" id="PF00989">
    <property type="entry name" value="PAS"/>
    <property type="match status" value="1"/>
</dbReference>
<dbReference type="Pfam" id="PF08448">
    <property type="entry name" value="PAS_4"/>
    <property type="match status" value="1"/>
</dbReference>
<evidence type="ECO:0000259" key="9">
    <source>
        <dbReference type="PROSITE" id="PS50109"/>
    </source>
</evidence>
<dbReference type="CDD" id="cd00082">
    <property type="entry name" value="HisKA"/>
    <property type="match status" value="1"/>
</dbReference>
<dbReference type="PANTHER" id="PTHR43304">
    <property type="entry name" value="PHYTOCHROME-LIKE PROTEIN CPH1"/>
    <property type="match status" value="1"/>
</dbReference>
<keyword evidence="13" id="KW-1185">Reference proteome</keyword>
<dbReference type="EC" id="2.7.13.3" evidence="3"/>
<dbReference type="RefSeq" id="WP_111650023.1">
    <property type="nucleotide sequence ID" value="NZ_JACHWI010000001.1"/>
</dbReference>
<dbReference type="SMART" id="SM00388">
    <property type="entry name" value="HisKA"/>
    <property type="match status" value="1"/>
</dbReference>
<dbReference type="InterPro" id="IPR013656">
    <property type="entry name" value="PAS_4"/>
</dbReference>
<dbReference type="InterPro" id="IPR035965">
    <property type="entry name" value="PAS-like_dom_sf"/>
</dbReference>
<dbReference type="InterPro" id="IPR003661">
    <property type="entry name" value="HisK_dim/P_dom"/>
</dbReference>
<evidence type="ECO:0000256" key="4">
    <source>
        <dbReference type="ARBA" id="ARBA00022553"/>
    </source>
</evidence>
<dbReference type="InterPro" id="IPR036890">
    <property type="entry name" value="HATPase_C_sf"/>
</dbReference>
<dbReference type="Pfam" id="PF01590">
    <property type="entry name" value="GAF"/>
    <property type="match status" value="1"/>
</dbReference>
<sequence>MADPRHRVRDPERVAAVHATGVLDTAEPPGLGRLTRLATRLIGSPTALVSLVLDDRQVFASQVGLPQPWADLGQTPLSHSFCQHVVDDDAPLVVSDARLVDRLKDNLAIGDIGVIAYAGMPIRVDGQTLGSFCAIDGQPRDWSDEDLAVLEDLAAAVATEIELVRAARHAEETSAVVRRILEVSQDAYIAIDADGLVVEWNPAAAKLFGRTRQEAVGEDLAQLIIPGEYREAHYGGLTRVRTTGVSKLAGQRIELPAVNREGRQFPVEFTLQATRHGGRLVFHAFLHDISARHAVEIELRRQAELIDAAPAAIIVRAPDGTIRFWNTGAEHMYGWPASAARGRNIHRLLATVFPGSTATVERALAANGRWEGEVTHRRSDGRSIVVLSRHVVRPDSGGAGHEVIETNTDITGRRNAEERLAASERQFRVQFHQSTVGQAIVGLDGLVQHVNEAYARMIGYSPEQLIGRRNEDFTHPDDRAEGTLMTARLFAGEQESYERTKRLVHADGHMVDVHIGVRLVRDADSTPLNLIGVIQDVTEQLRAQRERDAAEAVLAERNNQLELANGELQRANLLKLDLMGMLSHDIGTPLTSIIGYGELLVESDLPKPLEASTAKIMSAARRIDELRHNVLSMCTLSETRLRTDRQRVRLAEALRDALDAADQQVPLSCPPASEVLVNPAHLRQIVVNFLTNANKYGGGATAIEVTTAELSTRIAVHDRGPGVPEELRAHLFERYTRAGDNGAAGHGLGLHIVASLAEANGGSVGYQPGDPVGSVFCLTLESA</sequence>
<dbReference type="SMART" id="SM00065">
    <property type="entry name" value="GAF"/>
    <property type="match status" value="1"/>
</dbReference>
<dbReference type="Gene3D" id="1.10.287.130">
    <property type="match status" value="1"/>
</dbReference>
<dbReference type="SUPFAM" id="SSF55781">
    <property type="entry name" value="GAF domain-like"/>
    <property type="match status" value="1"/>
</dbReference>
<dbReference type="PANTHER" id="PTHR43304:SF1">
    <property type="entry name" value="PAC DOMAIN-CONTAINING PROTEIN"/>
    <property type="match status" value="1"/>
</dbReference>
<feature type="domain" description="PAS" evidence="10">
    <location>
        <begin position="298"/>
        <end position="364"/>
    </location>
</feature>
<evidence type="ECO:0000256" key="1">
    <source>
        <dbReference type="ARBA" id="ARBA00000085"/>
    </source>
</evidence>
<dbReference type="EMBL" id="QLMJ01000007">
    <property type="protein sequence ID" value="RAK36809.1"/>
    <property type="molecule type" value="Genomic_DNA"/>
</dbReference>
<dbReference type="NCBIfam" id="TIGR00229">
    <property type="entry name" value="sensory_box"/>
    <property type="match status" value="3"/>
</dbReference>
<organism evidence="12 13">
    <name type="scientific">Actinoplanes lutulentus</name>
    <dbReference type="NCBI Taxonomy" id="1287878"/>
    <lineage>
        <taxon>Bacteria</taxon>
        <taxon>Bacillati</taxon>
        <taxon>Actinomycetota</taxon>
        <taxon>Actinomycetes</taxon>
        <taxon>Micromonosporales</taxon>
        <taxon>Micromonosporaceae</taxon>
        <taxon>Actinoplanes</taxon>
    </lineage>
</organism>
<dbReference type="Gene3D" id="3.30.450.40">
    <property type="match status" value="1"/>
</dbReference>